<dbReference type="Pfam" id="PF00486">
    <property type="entry name" value="Trans_reg_C"/>
    <property type="match status" value="1"/>
</dbReference>
<protein>
    <submittedName>
        <fullName evidence="10">Two-component system, OmpR family, response regulator RegX3</fullName>
    </submittedName>
</protein>
<dbReference type="InterPro" id="IPR039420">
    <property type="entry name" value="WalR-like"/>
</dbReference>
<dbReference type="Gene3D" id="6.10.250.690">
    <property type="match status" value="1"/>
</dbReference>
<dbReference type="CDD" id="cd00383">
    <property type="entry name" value="trans_reg_C"/>
    <property type="match status" value="1"/>
</dbReference>
<feature type="domain" description="Response regulatory" evidence="8">
    <location>
        <begin position="9"/>
        <end position="123"/>
    </location>
</feature>
<keyword evidence="4 7" id="KW-0238">DNA-binding</keyword>
<dbReference type="GO" id="GO:0000156">
    <property type="term" value="F:phosphorelay response regulator activity"/>
    <property type="evidence" value="ECO:0007669"/>
    <property type="project" value="TreeGrafter"/>
</dbReference>
<dbReference type="InterPro" id="IPR001867">
    <property type="entry name" value="OmpR/PhoB-type_DNA-bd"/>
</dbReference>
<dbReference type="GO" id="GO:0005829">
    <property type="term" value="C:cytosol"/>
    <property type="evidence" value="ECO:0007669"/>
    <property type="project" value="TreeGrafter"/>
</dbReference>
<dbReference type="InterPro" id="IPR016032">
    <property type="entry name" value="Sig_transdc_resp-reg_C-effctor"/>
</dbReference>
<feature type="domain" description="OmpR/PhoB-type" evidence="9">
    <location>
        <begin position="133"/>
        <end position="234"/>
    </location>
</feature>
<evidence type="ECO:0000256" key="1">
    <source>
        <dbReference type="ARBA" id="ARBA00022553"/>
    </source>
</evidence>
<dbReference type="RefSeq" id="WP_014546027.1">
    <property type="nucleotide sequence ID" value="NZ_CACZDK010000005.1"/>
</dbReference>
<dbReference type="Pfam" id="PF00072">
    <property type="entry name" value="Response_reg"/>
    <property type="match status" value="1"/>
</dbReference>
<dbReference type="SMART" id="SM00862">
    <property type="entry name" value="Trans_reg_C"/>
    <property type="match status" value="1"/>
</dbReference>
<dbReference type="Gene3D" id="3.40.50.2300">
    <property type="match status" value="1"/>
</dbReference>
<evidence type="ECO:0000256" key="4">
    <source>
        <dbReference type="ARBA" id="ARBA00023125"/>
    </source>
</evidence>
<evidence type="ECO:0000259" key="8">
    <source>
        <dbReference type="PROSITE" id="PS50110"/>
    </source>
</evidence>
<dbReference type="FunFam" id="3.40.50.2300:FF:000001">
    <property type="entry name" value="DNA-binding response regulator PhoB"/>
    <property type="match status" value="1"/>
</dbReference>
<dbReference type="EMBL" id="UHJL01000002">
    <property type="protein sequence ID" value="SUQ24512.1"/>
    <property type="molecule type" value="Genomic_DNA"/>
</dbReference>
<dbReference type="GO" id="GO:0006355">
    <property type="term" value="P:regulation of DNA-templated transcription"/>
    <property type="evidence" value="ECO:0007669"/>
    <property type="project" value="InterPro"/>
</dbReference>
<evidence type="ECO:0000256" key="3">
    <source>
        <dbReference type="ARBA" id="ARBA00023015"/>
    </source>
</evidence>
<keyword evidence="1 6" id="KW-0597">Phosphoprotein</keyword>
<name>A0A380S5K7_FIBSU</name>
<keyword evidence="2" id="KW-0902">Two-component regulatory system</keyword>
<dbReference type="PROSITE" id="PS51755">
    <property type="entry name" value="OMPR_PHOB"/>
    <property type="match status" value="1"/>
</dbReference>
<evidence type="ECO:0000313" key="10">
    <source>
        <dbReference type="EMBL" id="SUQ24512.1"/>
    </source>
</evidence>
<reference evidence="10 11" key="1">
    <citation type="submission" date="2017-08" db="EMBL/GenBank/DDBJ databases">
        <authorList>
            <person name="de Groot N.N."/>
        </authorList>
    </citation>
    <scope>NUCLEOTIDE SEQUENCE [LARGE SCALE GENOMIC DNA]</scope>
    <source>
        <strain evidence="10 11">HM2</strain>
    </source>
</reference>
<feature type="DNA-binding region" description="OmpR/PhoB-type" evidence="7">
    <location>
        <begin position="133"/>
        <end position="234"/>
    </location>
</feature>
<proteinExistence type="predicted"/>
<accession>A0A380S5K7</accession>
<dbReference type="CDD" id="cd17574">
    <property type="entry name" value="REC_OmpR"/>
    <property type="match status" value="1"/>
</dbReference>
<keyword evidence="3" id="KW-0805">Transcription regulation</keyword>
<dbReference type="PANTHER" id="PTHR48111:SF21">
    <property type="entry name" value="DNA-BINDING DUAL MASTER TRANSCRIPTIONAL REGULATOR RPAA"/>
    <property type="match status" value="1"/>
</dbReference>
<sequence>MTQNTSSTNILIIEDEIAIAEGLVDLCELNGYRVKHVVDGESGLAEALSGQYGLVLLDLMLPGMDGFTVCDKIREKDKSLPIIILSAKNSDDDIINGLKFGADDYIPKPFSVPMLLARIEAVLRRSRQTMENEGKLVAGNLRVNFREYTGVRGTEELAFTRKEIEILEYLWNNRDHAIPRSELLRKVWGYENAESVDTRTVDIHITKLRKKIEDDPAHPKLLVTFRGEGYQMRSAPECEKSV</sequence>
<dbReference type="OMA" id="QIISEVW"/>
<dbReference type="GO" id="GO:0032993">
    <property type="term" value="C:protein-DNA complex"/>
    <property type="evidence" value="ECO:0007669"/>
    <property type="project" value="TreeGrafter"/>
</dbReference>
<evidence type="ECO:0000256" key="6">
    <source>
        <dbReference type="PROSITE-ProRule" id="PRU00169"/>
    </source>
</evidence>
<evidence type="ECO:0000256" key="7">
    <source>
        <dbReference type="PROSITE-ProRule" id="PRU01091"/>
    </source>
</evidence>
<dbReference type="SMART" id="SM00448">
    <property type="entry name" value="REC"/>
    <property type="match status" value="1"/>
</dbReference>
<evidence type="ECO:0000256" key="2">
    <source>
        <dbReference type="ARBA" id="ARBA00023012"/>
    </source>
</evidence>
<dbReference type="AlphaFoldDB" id="A0A380S5K7"/>
<dbReference type="Gene3D" id="1.10.10.10">
    <property type="entry name" value="Winged helix-like DNA-binding domain superfamily/Winged helix DNA-binding domain"/>
    <property type="match status" value="1"/>
</dbReference>
<dbReference type="SUPFAM" id="SSF52172">
    <property type="entry name" value="CheY-like"/>
    <property type="match status" value="1"/>
</dbReference>
<dbReference type="InterPro" id="IPR036388">
    <property type="entry name" value="WH-like_DNA-bd_sf"/>
</dbReference>
<dbReference type="SUPFAM" id="SSF46894">
    <property type="entry name" value="C-terminal effector domain of the bipartite response regulators"/>
    <property type="match status" value="1"/>
</dbReference>
<dbReference type="InterPro" id="IPR001789">
    <property type="entry name" value="Sig_transdc_resp-reg_receiver"/>
</dbReference>
<dbReference type="InterPro" id="IPR011006">
    <property type="entry name" value="CheY-like_superfamily"/>
</dbReference>
<evidence type="ECO:0000259" key="9">
    <source>
        <dbReference type="PROSITE" id="PS51755"/>
    </source>
</evidence>
<dbReference type="GO" id="GO:0000976">
    <property type="term" value="F:transcription cis-regulatory region binding"/>
    <property type="evidence" value="ECO:0007669"/>
    <property type="project" value="TreeGrafter"/>
</dbReference>
<keyword evidence="5" id="KW-0804">Transcription</keyword>
<feature type="modified residue" description="4-aspartylphosphate" evidence="6">
    <location>
        <position position="58"/>
    </location>
</feature>
<dbReference type="Proteomes" id="UP000255423">
    <property type="component" value="Unassembled WGS sequence"/>
</dbReference>
<evidence type="ECO:0000313" key="11">
    <source>
        <dbReference type="Proteomes" id="UP000255423"/>
    </source>
</evidence>
<evidence type="ECO:0000256" key="5">
    <source>
        <dbReference type="ARBA" id="ARBA00023163"/>
    </source>
</evidence>
<dbReference type="PROSITE" id="PS50110">
    <property type="entry name" value="RESPONSE_REGULATORY"/>
    <property type="match status" value="1"/>
</dbReference>
<organism evidence="10 11">
    <name type="scientific">Fibrobacter succinogenes</name>
    <name type="common">Bacteroides succinogenes</name>
    <dbReference type="NCBI Taxonomy" id="833"/>
    <lineage>
        <taxon>Bacteria</taxon>
        <taxon>Pseudomonadati</taxon>
        <taxon>Fibrobacterota</taxon>
        <taxon>Fibrobacteria</taxon>
        <taxon>Fibrobacterales</taxon>
        <taxon>Fibrobacteraceae</taxon>
        <taxon>Fibrobacter</taxon>
    </lineage>
</organism>
<gene>
    <name evidence="10" type="ORF">SAMN05661053_1918</name>
</gene>
<dbReference type="PANTHER" id="PTHR48111">
    <property type="entry name" value="REGULATOR OF RPOS"/>
    <property type="match status" value="1"/>
</dbReference>